<accession>Q0UN48</accession>
<dbReference type="PANTHER" id="PTHR33048:SF129">
    <property type="entry name" value="INTEGRAL MEMBRANE PROTEIN-RELATED"/>
    <property type="match status" value="1"/>
</dbReference>
<evidence type="ECO:0000256" key="1">
    <source>
        <dbReference type="ARBA" id="ARBA00004141"/>
    </source>
</evidence>
<dbReference type="Pfam" id="PF20684">
    <property type="entry name" value="Fung_rhodopsin"/>
    <property type="match status" value="1"/>
</dbReference>
<protein>
    <recommendedName>
        <fullName evidence="7">Rhodopsin domain-containing protein</fullName>
    </recommendedName>
</protein>
<keyword evidence="2 6" id="KW-0812">Transmembrane</keyword>
<dbReference type="GeneID" id="5974067"/>
<feature type="domain" description="Rhodopsin" evidence="7">
    <location>
        <begin position="26"/>
        <end position="246"/>
    </location>
</feature>
<feature type="transmembrane region" description="Helical" evidence="6">
    <location>
        <begin position="26"/>
        <end position="55"/>
    </location>
</feature>
<name>Q0UN48_PHANO</name>
<keyword evidence="4 6" id="KW-0472">Membrane</keyword>
<dbReference type="HOGENOM" id="CLU_028200_0_2_1"/>
<dbReference type="Proteomes" id="UP000001055">
    <property type="component" value="Unassembled WGS sequence"/>
</dbReference>
<dbReference type="KEGG" id="pno:SNOG_06816"/>
<sequence length="385" mass="42657">MAGVTDEQRKSWPTPNYDTPENHDGLIIGITVPLLALAIILFPMIGIKFGLGLHIWDQKPEWYTPYWKMGYAADLLFPAACSLTKISLCVTYLRLFPGNTSKVFCYVLGTFVVLFSLASFFLSLFQCRPIRGYWDPSITQQCINMRAALVAIAALNSLSDFLIYLYPAKPLWSLHLPIKQRLGLICLFSIGLFVCIAGVLRMYYLEKFFTSFDPRWNGVPVWLCMVLEMNIGIICACLSGVKPVLATLLPILFGTSYRTRSGNTRPKCGNQSRKTTRNDSFTFDTLPYAHGKHNAHNRNQSHACSIEAIIAGDDGGRRNFAWASANGNTEANIDIPSNAIGVSQEVSVEEEDVVTMAPGGEGQKQLSDAGSEEWIMDAGPTQCKV</sequence>
<evidence type="ECO:0000256" key="4">
    <source>
        <dbReference type="ARBA" id="ARBA00023136"/>
    </source>
</evidence>
<dbReference type="InterPro" id="IPR052337">
    <property type="entry name" value="SAT4-like"/>
</dbReference>
<evidence type="ECO:0000256" key="5">
    <source>
        <dbReference type="ARBA" id="ARBA00038359"/>
    </source>
</evidence>
<dbReference type="RefSeq" id="XP_001797177.1">
    <property type="nucleotide sequence ID" value="XM_001797125.1"/>
</dbReference>
<evidence type="ECO:0000313" key="8">
    <source>
        <dbReference type="EMBL" id="EAT85467.1"/>
    </source>
</evidence>
<evidence type="ECO:0000259" key="7">
    <source>
        <dbReference type="Pfam" id="PF20684"/>
    </source>
</evidence>
<comment type="subcellular location">
    <subcellularLocation>
        <location evidence="1">Membrane</location>
        <topology evidence="1">Multi-pass membrane protein</topology>
    </subcellularLocation>
</comment>
<evidence type="ECO:0000256" key="3">
    <source>
        <dbReference type="ARBA" id="ARBA00022989"/>
    </source>
</evidence>
<feature type="transmembrane region" description="Helical" evidence="6">
    <location>
        <begin position="103"/>
        <end position="125"/>
    </location>
</feature>
<evidence type="ECO:0000313" key="9">
    <source>
        <dbReference type="Proteomes" id="UP000001055"/>
    </source>
</evidence>
<dbReference type="eggNOG" id="ENOG502SMK9">
    <property type="taxonomic scope" value="Eukaryota"/>
</dbReference>
<dbReference type="VEuPathDB" id="FungiDB:JI435_068160"/>
<comment type="similarity">
    <text evidence="5">Belongs to the SAT4 family.</text>
</comment>
<evidence type="ECO:0000256" key="2">
    <source>
        <dbReference type="ARBA" id="ARBA00022692"/>
    </source>
</evidence>
<dbReference type="EMBL" id="CH445334">
    <property type="protein sequence ID" value="EAT85467.1"/>
    <property type="molecule type" value="Genomic_DNA"/>
</dbReference>
<keyword evidence="3 6" id="KW-1133">Transmembrane helix</keyword>
<dbReference type="AlphaFoldDB" id="Q0UN48"/>
<dbReference type="GO" id="GO:0016020">
    <property type="term" value="C:membrane"/>
    <property type="evidence" value="ECO:0007669"/>
    <property type="project" value="UniProtKB-SubCell"/>
</dbReference>
<feature type="transmembrane region" description="Helical" evidence="6">
    <location>
        <begin position="219"/>
        <end position="241"/>
    </location>
</feature>
<dbReference type="InterPro" id="IPR049326">
    <property type="entry name" value="Rhodopsin_dom_fungi"/>
</dbReference>
<proteinExistence type="inferred from homology"/>
<dbReference type="InParanoid" id="Q0UN48"/>
<dbReference type="PANTHER" id="PTHR33048">
    <property type="entry name" value="PTH11-LIKE INTEGRAL MEMBRANE PROTEIN (AFU_ORTHOLOGUE AFUA_5G11245)"/>
    <property type="match status" value="1"/>
</dbReference>
<feature type="transmembrane region" description="Helical" evidence="6">
    <location>
        <begin position="145"/>
        <end position="166"/>
    </location>
</feature>
<evidence type="ECO:0000256" key="6">
    <source>
        <dbReference type="SAM" id="Phobius"/>
    </source>
</evidence>
<feature type="transmembrane region" description="Helical" evidence="6">
    <location>
        <begin position="182"/>
        <end position="204"/>
    </location>
</feature>
<reference evidence="9" key="1">
    <citation type="journal article" date="2007" name="Plant Cell">
        <title>Dothideomycete-plant interactions illuminated by genome sequencing and EST analysis of the wheat pathogen Stagonospora nodorum.</title>
        <authorList>
            <person name="Hane J.K."/>
            <person name="Lowe R.G."/>
            <person name="Solomon P.S."/>
            <person name="Tan K.C."/>
            <person name="Schoch C.L."/>
            <person name="Spatafora J.W."/>
            <person name="Crous P.W."/>
            <person name="Kodira C."/>
            <person name="Birren B.W."/>
            <person name="Galagan J.E."/>
            <person name="Torriani S.F."/>
            <person name="McDonald B.A."/>
            <person name="Oliver R.P."/>
        </authorList>
    </citation>
    <scope>NUCLEOTIDE SEQUENCE [LARGE SCALE GENOMIC DNA]</scope>
    <source>
        <strain evidence="9">SN15 / ATCC MYA-4574 / FGSC 10173</strain>
    </source>
</reference>
<dbReference type="OMA" id="NCLAPQW"/>
<organism evidence="8 9">
    <name type="scientific">Phaeosphaeria nodorum (strain SN15 / ATCC MYA-4574 / FGSC 10173)</name>
    <name type="common">Glume blotch fungus</name>
    <name type="synonym">Parastagonospora nodorum</name>
    <dbReference type="NCBI Taxonomy" id="321614"/>
    <lineage>
        <taxon>Eukaryota</taxon>
        <taxon>Fungi</taxon>
        <taxon>Dikarya</taxon>
        <taxon>Ascomycota</taxon>
        <taxon>Pezizomycotina</taxon>
        <taxon>Dothideomycetes</taxon>
        <taxon>Pleosporomycetidae</taxon>
        <taxon>Pleosporales</taxon>
        <taxon>Pleosporineae</taxon>
        <taxon>Phaeosphaeriaceae</taxon>
        <taxon>Parastagonospora</taxon>
    </lineage>
</organism>
<gene>
    <name evidence="8" type="ORF">SNOG_06816</name>
</gene>